<feature type="transmembrane region" description="Helical" evidence="1">
    <location>
        <begin position="65"/>
        <end position="88"/>
    </location>
</feature>
<dbReference type="OrthoDB" id="2932296at2"/>
<gene>
    <name evidence="2" type="ORF">AF332_04925</name>
</gene>
<dbReference type="EMBL" id="LGUF01000007">
    <property type="protein sequence ID" value="KON86233.1"/>
    <property type="molecule type" value="Genomic_DNA"/>
</dbReference>
<dbReference type="AlphaFoldDB" id="A0A0M0G8Y8"/>
<evidence type="ECO:0000313" key="2">
    <source>
        <dbReference type="EMBL" id="KON86233.1"/>
    </source>
</evidence>
<evidence type="ECO:0000256" key="1">
    <source>
        <dbReference type="SAM" id="Phobius"/>
    </source>
</evidence>
<dbReference type="RefSeq" id="WP_053433586.1">
    <property type="nucleotide sequence ID" value="NZ_LGUF01000007.1"/>
</dbReference>
<dbReference type="Proteomes" id="UP000037109">
    <property type="component" value="Unassembled WGS sequence"/>
</dbReference>
<keyword evidence="1" id="KW-0472">Membrane</keyword>
<keyword evidence="1" id="KW-1133">Transmembrane helix</keyword>
<reference evidence="3" key="1">
    <citation type="submission" date="2015-07" db="EMBL/GenBank/DDBJ databases">
        <title>Fjat-10036 dsm4.</title>
        <authorList>
            <person name="Liu B."/>
            <person name="Wang J."/>
            <person name="Zhu Y."/>
            <person name="Liu G."/>
            <person name="Chen Q."/>
            <person name="Chen Z."/>
            <person name="Lan J."/>
            <person name="Che J."/>
            <person name="Ge C."/>
            <person name="Shi H."/>
            <person name="Pan Z."/>
            <person name="Liu X."/>
        </authorList>
    </citation>
    <scope>NUCLEOTIDE SEQUENCE [LARGE SCALE GENOMIC DNA]</scope>
    <source>
        <strain evidence="3">DSM 4</strain>
    </source>
</reference>
<proteinExistence type="predicted"/>
<feature type="transmembrane region" description="Helical" evidence="1">
    <location>
        <begin position="6"/>
        <end position="23"/>
    </location>
</feature>
<evidence type="ECO:0000313" key="3">
    <source>
        <dbReference type="Proteomes" id="UP000037109"/>
    </source>
</evidence>
<keyword evidence="1" id="KW-0812">Transmembrane</keyword>
<accession>A0A0M0G8Y8</accession>
<dbReference type="PATRIC" id="fig|1459.3.peg.1029"/>
<protein>
    <submittedName>
        <fullName evidence="2">Uncharacterized protein</fullName>
    </submittedName>
</protein>
<organism evidence="2 3">
    <name type="scientific">Sporosarcina globispora</name>
    <name type="common">Bacillus globisporus</name>
    <dbReference type="NCBI Taxonomy" id="1459"/>
    <lineage>
        <taxon>Bacteria</taxon>
        <taxon>Bacillati</taxon>
        <taxon>Bacillota</taxon>
        <taxon>Bacilli</taxon>
        <taxon>Bacillales</taxon>
        <taxon>Caryophanaceae</taxon>
        <taxon>Sporosarcina</taxon>
    </lineage>
</organism>
<keyword evidence="3" id="KW-1185">Reference proteome</keyword>
<name>A0A0M0G8Y8_SPOGL</name>
<feature type="transmembrane region" description="Helical" evidence="1">
    <location>
        <begin position="35"/>
        <end position="53"/>
    </location>
</feature>
<sequence>MNIVGIITFLSLSLLLMSLLLIYSKLQHQTPGKLAAIIVFFLLNAVPLVYIVYTEQSMDYASNSFTLGSAFLVVWLITAVIMFIGILFRVRSGKEDPYY</sequence>
<comment type="caution">
    <text evidence="2">The sequence shown here is derived from an EMBL/GenBank/DDBJ whole genome shotgun (WGS) entry which is preliminary data.</text>
</comment>